<gene>
    <name evidence="8" type="ORF">E2N93_09350</name>
</gene>
<name>A0ABT0NIX1_9FIRM</name>
<proteinExistence type="inferred from homology"/>
<dbReference type="InterPro" id="IPR013249">
    <property type="entry name" value="RNA_pol_sigma70_r4_t2"/>
</dbReference>
<evidence type="ECO:0000259" key="7">
    <source>
        <dbReference type="Pfam" id="PF08281"/>
    </source>
</evidence>
<reference evidence="8 9" key="1">
    <citation type="submission" date="2019-03" db="EMBL/GenBank/DDBJ databases">
        <authorList>
            <person name="Molinero N."/>
            <person name="Sanchez B."/>
            <person name="Walker A."/>
            <person name="Duncan S."/>
            <person name="Delgado S."/>
            <person name="Margolles A."/>
        </authorList>
    </citation>
    <scope>NUCLEOTIDE SEQUENCE [LARGE SCALE GENOMIC DNA]</scope>
    <source>
        <strain evidence="8 9">IPLA60002</strain>
    </source>
</reference>
<evidence type="ECO:0000256" key="2">
    <source>
        <dbReference type="ARBA" id="ARBA00023015"/>
    </source>
</evidence>
<dbReference type="Pfam" id="PF04542">
    <property type="entry name" value="Sigma70_r2"/>
    <property type="match status" value="1"/>
</dbReference>
<keyword evidence="2" id="KW-0805">Transcription regulation</keyword>
<organism evidence="8 9">
    <name type="scientific">Ruminococcus bromii</name>
    <dbReference type="NCBI Taxonomy" id="40518"/>
    <lineage>
        <taxon>Bacteria</taxon>
        <taxon>Bacillati</taxon>
        <taxon>Bacillota</taxon>
        <taxon>Clostridia</taxon>
        <taxon>Eubacteriales</taxon>
        <taxon>Oscillospiraceae</taxon>
        <taxon>Ruminococcus</taxon>
    </lineage>
</organism>
<dbReference type="PANTHER" id="PTHR43133:SF60">
    <property type="entry name" value="RNA POLYMERASE SIGMA FACTOR SIGV"/>
    <property type="match status" value="1"/>
</dbReference>
<comment type="similarity">
    <text evidence="1">Belongs to the sigma-70 factor family. ECF subfamily.</text>
</comment>
<feature type="domain" description="RNA polymerase sigma-70 region 2" evidence="6">
    <location>
        <begin position="49"/>
        <end position="110"/>
    </location>
</feature>
<keyword evidence="5" id="KW-0472">Membrane</keyword>
<keyword evidence="5" id="KW-0812">Transmembrane</keyword>
<dbReference type="SUPFAM" id="SSF88946">
    <property type="entry name" value="Sigma2 domain of RNA polymerase sigma factors"/>
    <property type="match status" value="1"/>
</dbReference>
<evidence type="ECO:0000256" key="4">
    <source>
        <dbReference type="ARBA" id="ARBA00023163"/>
    </source>
</evidence>
<dbReference type="InterPro" id="IPR036388">
    <property type="entry name" value="WH-like_DNA-bd_sf"/>
</dbReference>
<dbReference type="PANTHER" id="PTHR43133">
    <property type="entry name" value="RNA POLYMERASE ECF-TYPE SIGMA FACTO"/>
    <property type="match status" value="1"/>
</dbReference>
<keyword evidence="9" id="KW-1185">Reference proteome</keyword>
<dbReference type="Pfam" id="PF08281">
    <property type="entry name" value="Sigma70_r4_2"/>
    <property type="match status" value="1"/>
</dbReference>
<feature type="domain" description="RNA polymerase sigma factor 70 region 4 type 2" evidence="7">
    <location>
        <begin position="151"/>
        <end position="195"/>
    </location>
</feature>
<dbReference type="InterPro" id="IPR007627">
    <property type="entry name" value="RNA_pol_sigma70_r2"/>
</dbReference>
<evidence type="ECO:0000313" key="8">
    <source>
        <dbReference type="EMBL" id="MCL3788204.1"/>
    </source>
</evidence>
<dbReference type="EMBL" id="SNUZ01000013">
    <property type="protein sequence ID" value="MCL3788204.1"/>
    <property type="molecule type" value="Genomic_DNA"/>
</dbReference>
<keyword evidence="3" id="KW-0731">Sigma factor</keyword>
<dbReference type="SUPFAM" id="SSF88659">
    <property type="entry name" value="Sigma3 and sigma4 domains of RNA polymerase sigma factors"/>
    <property type="match status" value="1"/>
</dbReference>
<feature type="transmembrane region" description="Helical" evidence="5">
    <location>
        <begin position="271"/>
        <end position="291"/>
    </location>
</feature>
<evidence type="ECO:0000259" key="6">
    <source>
        <dbReference type="Pfam" id="PF04542"/>
    </source>
</evidence>
<dbReference type="InterPro" id="IPR013325">
    <property type="entry name" value="RNA_pol_sigma_r2"/>
</dbReference>
<dbReference type="Proteomes" id="UP001056693">
    <property type="component" value="Unassembled WGS sequence"/>
</dbReference>
<keyword evidence="4" id="KW-0804">Transcription</keyword>
<evidence type="ECO:0000256" key="3">
    <source>
        <dbReference type="ARBA" id="ARBA00023082"/>
    </source>
</evidence>
<keyword evidence="5" id="KW-1133">Transmembrane helix</keyword>
<sequence length="598" mass="68532">MEVDFQSSILCTAFYTDLKEIFMEEISSLVIKAKNGDNTAFDRLYYLTQQEVWFTCISLLKNETHAEEIMQNTYVTAFLKLNTLEENAKFPVWVKKIAVNKCKDFFKAKQELQLDDEILENYSETSEITIPEEYITDNENRRIILEIMQNTLSQVQYRAVFMYYFDEMSITEIAEVEDCPAGTVMSRLNLARAKMKKAILKYEEENNDKLHIVVPVPFFTSLFITEAKNLIVPKINITSQNLEPKSSTLKAEKNIGEFGGKLMSKSILLKLFAIVAAFAVVIGGITAAVVVNNKNKDKNIDDVVSQINSNISDENSGADNGEDGLTQIDYSLDEQVLFDNDKCTVTVTGCEMYSNRFEVKAELKNKTTDEEIEVDTDFSDYFYVNRYYCHDIGRVGYGCTDPGETDSFSIEFDLEQIKKCGINSIDEVAFNLQVYNTENYSDEETFYCNQIFYLYPTGKTADEITPPARENTNTEQVVFDNEYGTLLYLDTDHTSSEKYDRLRLYAHNKTDKTVKFEMLSAKINGNDTTAYTTQYCAADMNCYYYILVDKEDIEKYKNASGKNILEFRMIEEDSETHAWASGVSGDRALYEDTCTIEF</sequence>
<protein>
    <submittedName>
        <fullName evidence="8">RNA polymerase sigma factor</fullName>
    </submittedName>
</protein>
<evidence type="ECO:0000313" key="9">
    <source>
        <dbReference type="Proteomes" id="UP001056693"/>
    </source>
</evidence>
<dbReference type="CDD" id="cd06171">
    <property type="entry name" value="Sigma70_r4"/>
    <property type="match status" value="1"/>
</dbReference>
<dbReference type="InterPro" id="IPR013324">
    <property type="entry name" value="RNA_pol_sigma_r3/r4-like"/>
</dbReference>
<comment type="caution">
    <text evidence="8">The sequence shown here is derived from an EMBL/GenBank/DDBJ whole genome shotgun (WGS) entry which is preliminary data.</text>
</comment>
<dbReference type="InterPro" id="IPR039425">
    <property type="entry name" value="RNA_pol_sigma-70-like"/>
</dbReference>
<dbReference type="Gene3D" id="1.10.10.10">
    <property type="entry name" value="Winged helix-like DNA-binding domain superfamily/Winged helix DNA-binding domain"/>
    <property type="match status" value="1"/>
</dbReference>
<evidence type="ECO:0000256" key="1">
    <source>
        <dbReference type="ARBA" id="ARBA00010641"/>
    </source>
</evidence>
<dbReference type="Gene3D" id="1.10.1740.10">
    <property type="match status" value="1"/>
</dbReference>
<dbReference type="NCBIfam" id="TIGR02937">
    <property type="entry name" value="sigma70-ECF"/>
    <property type="match status" value="1"/>
</dbReference>
<accession>A0ABT0NIX1</accession>
<evidence type="ECO:0000256" key="5">
    <source>
        <dbReference type="SAM" id="Phobius"/>
    </source>
</evidence>
<dbReference type="InterPro" id="IPR014284">
    <property type="entry name" value="RNA_pol_sigma-70_dom"/>
</dbReference>